<proteinExistence type="predicted"/>
<evidence type="ECO:0000256" key="1">
    <source>
        <dbReference type="PIRSR" id="PIRSR620023-1"/>
    </source>
</evidence>
<dbReference type="PANTHER" id="PTHR21015:SF22">
    <property type="entry name" value="GLYCOSYLTRANSFERASE"/>
    <property type="match status" value="1"/>
</dbReference>
<name>H8Z4C9_9GAMM</name>
<accession>H8Z4C9</accession>
<keyword evidence="4" id="KW-1185">Reference proteome</keyword>
<dbReference type="STRING" id="631362.Thi970DRAFT_03808"/>
<evidence type="ECO:0000313" key="4">
    <source>
        <dbReference type="Proteomes" id="UP000002964"/>
    </source>
</evidence>
<dbReference type="Proteomes" id="UP000002964">
    <property type="component" value="Unassembled WGS sequence"/>
</dbReference>
<evidence type="ECO:0000256" key="2">
    <source>
        <dbReference type="PIRSR" id="PIRSR620023-2"/>
    </source>
</evidence>
<dbReference type="HOGENOM" id="CLU_023406_1_0_6"/>
<dbReference type="Gene3D" id="3.40.50.11190">
    <property type="match status" value="1"/>
</dbReference>
<feature type="binding site" evidence="2">
    <location>
        <position position="271"/>
    </location>
    <ligand>
        <name>substrate</name>
    </ligand>
</feature>
<dbReference type="GO" id="GO:0016757">
    <property type="term" value="F:glycosyltransferase activity"/>
    <property type="evidence" value="ECO:0007669"/>
    <property type="project" value="TreeGrafter"/>
</dbReference>
<dbReference type="AlphaFoldDB" id="H8Z4C9"/>
<dbReference type="PANTHER" id="PTHR21015">
    <property type="entry name" value="UDP-N-ACETYLGLUCOSAMINE--N-ACETYLMURAMYL-(PENTAPEPTIDE) PYROPHOSPHORYL-UNDECAPRENOL N-ACETYLGLUCOSAMINE TRANSFERASE 1"/>
    <property type="match status" value="1"/>
</dbReference>
<organism evidence="3 4">
    <name type="scientific">Thiorhodovibrio frisius</name>
    <dbReference type="NCBI Taxonomy" id="631362"/>
    <lineage>
        <taxon>Bacteria</taxon>
        <taxon>Pseudomonadati</taxon>
        <taxon>Pseudomonadota</taxon>
        <taxon>Gammaproteobacteria</taxon>
        <taxon>Chromatiales</taxon>
        <taxon>Chromatiaceae</taxon>
        <taxon>Thiorhodovibrio</taxon>
    </lineage>
</organism>
<feature type="active site" description="Proton acceptor" evidence="1">
    <location>
        <position position="17"/>
    </location>
</feature>
<gene>
    <name evidence="3" type="ORF">Thi970DRAFT_03808</name>
</gene>
<dbReference type="Gene3D" id="3.40.50.2000">
    <property type="entry name" value="Glycogen Phosphorylase B"/>
    <property type="match status" value="1"/>
</dbReference>
<reference evidence="3 4" key="2">
    <citation type="submission" date="2011-11" db="EMBL/GenBank/DDBJ databases">
        <authorList>
            <consortium name="US DOE Joint Genome Institute"/>
            <person name="Lucas S."/>
            <person name="Han J."/>
            <person name="Lapidus A."/>
            <person name="Cheng J.-F."/>
            <person name="Goodwin L."/>
            <person name="Pitluck S."/>
            <person name="Peters L."/>
            <person name="Ovchinnikova G."/>
            <person name="Zhang X."/>
            <person name="Detter J.C."/>
            <person name="Han C."/>
            <person name="Tapia R."/>
            <person name="Land M."/>
            <person name="Hauser L."/>
            <person name="Kyrpides N."/>
            <person name="Ivanova N."/>
            <person name="Pagani I."/>
            <person name="Vogl K."/>
            <person name="Liu Z."/>
            <person name="Overmann J."/>
            <person name="Frigaard N.-U."/>
            <person name="Bryant D."/>
            <person name="Woyke T."/>
        </authorList>
    </citation>
    <scope>NUCLEOTIDE SEQUENCE [LARGE SCALE GENOMIC DNA]</scope>
    <source>
        <strain evidence="3 4">970</strain>
    </source>
</reference>
<dbReference type="InterPro" id="IPR020023">
    <property type="entry name" value="PseG"/>
</dbReference>
<reference evidence="4" key="1">
    <citation type="submission" date="2011-06" db="EMBL/GenBank/DDBJ databases">
        <authorList>
            <consortium name="US DOE Joint Genome Institute (JGI-PGF)"/>
            <person name="Lucas S."/>
            <person name="Han J."/>
            <person name="Lapidus A."/>
            <person name="Cheng J.-F."/>
            <person name="Goodwin L."/>
            <person name="Pitluck S."/>
            <person name="Peters L."/>
            <person name="Land M.L."/>
            <person name="Hauser L."/>
            <person name="Vogl K."/>
            <person name="Liu Z."/>
            <person name="Overmann J."/>
            <person name="Frigaard N.-U."/>
            <person name="Bryant D.A."/>
            <person name="Woyke T.J."/>
        </authorList>
    </citation>
    <scope>NUCLEOTIDE SEQUENCE [LARGE SCALE GENOMIC DNA]</scope>
    <source>
        <strain evidence="4">970</strain>
    </source>
</reference>
<protein>
    <submittedName>
        <fullName evidence="3">Pseudaminic acid biosynthesis-associated protein PseG</fullName>
    </submittedName>
</protein>
<dbReference type="SUPFAM" id="SSF53756">
    <property type="entry name" value="UDP-Glycosyltransferase/glycogen phosphorylase"/>
    <property type="match status" value="1"/>
</dbReference>
<dbReference type="NCBIfam" id="TIGR03590">
    <property type="entry name" value="PseG"/>
    <property type="match status" value="1"/>
</dbReference>
<dbReference type="EMBL" id="JH603170">
    <property type="protein sequence ID" value="EIC20186.1"/>
    <property type="molecule type" value="Genomic_DNA"/>
</dbReference>
<dbReference type="OrthoDB" id="9788924at2"/>
<dbReference type="RefSeq" id="WP_009150589.1">
    <property type="nucleotide sequence ID" value="NZ_CP121471.1"/>
</dbReference>
<dbReference type="eggNOG" id="COG3980">
    <property type="taxonomic scope" value="Bacteria"/>
</dbReference>
<evidence type="ECO:0000313" key="3">
    <source>
        <dbReference type="EMBL" id="EIC20186.1"/>
    </source>
</evidence>
<sequence length="356" mass="38268">MRVAIRCDVSPVLGAGHWMRCLALARALTRDGAEVSFLCRAEAGDFKPVMQAAGLPIHWLPAEPSAVADPPPPLNPLDDADACASPLAAQPVDWLILDRHGLGAAWQARLRGLARWRLVIDDLAETEQECDLLLNPNLPIDAGAYRFLVPAHCRLLLGPEYALLGEDFLRCQPRLRDGHVRRLLISFGGSDPPGASLLTLAALKRLQATSALDGLERILLVAGPGNLHWPALRTAAQGLPRLRLVRQVRAMAAQLQAADLVIGAAGGSLWERGWLGVPALVLALVPHQRPVAEDLAARDAIEYLGPVEQLDAKQLAARIAAALQAPGRLREIARNARKLIGQAAFIRAPRALLEAA</sequence>